<proteinExistence type="predicted"/>
<keyword evidence="1" id="KW-1133">Transmembrane helix</keyword>
<keyword evidence="3" id="KW-1185">Reference proteome</keyword>
<reference evidence="3" key="1">
    <citation type="journal article" date="2019" name="Int. J. Syst. Evol. Microbiol.">
        <title>The Global Catalogue of Microorganisms (GCM) 10K type strain sequencing project: providing services to taxonomists for standard genome sequencing and annotation.</title>
        <authorList>
            <consortium name="The Broad Institute Genomics Platform"/>
            <consortium name="The Broad Institute Genome Sequencing Center for Infectious Disease"/>
            <person name="Wu L."/>
            <person name="Ma J."/>
        </authorList>
    </citation>
    <scope>NUCLEOTIDE SEQUENCE [LARGE SCALE GENOMIC DNA]</scope>
    <source>
        <strain evidence="3">CECT 7184</strain>
    </source>
</reference>
<dbReference type="Proteomes" id="UP001242368">
    <property type="component" value="Unassembled WGS sequence"/>
</dbReference>
<comment type="caution">
    <text evidence="2">The sequence shown here is derived from an EMBL/GenBank/DDBJ whole genome shotgun (WGS) entry which is preliminary data.</text>
</comment>
<keyword evidence="1" id="KW-0472">Membrane</keyword>
<dbReference type="EMBL" id="JAUFQU010000001">
    <property type="protein sequence ID" value="MDN3707707.1"/>
    <property type="molecule type" value="Genomic_DNA"/>
</dbReference>
<evidence type="ECO:0000313" key="3">
    <source>
        <dbReference type="Proteomes" id="UP001242368"/>
    </source>
</evidence>
<evidence type="ECO:0000313" key="2">
    <source>
        <dbReference type="EMBL" id="MDN3707707.1"/>
    </source>
</evidence>
<dbReference type="RefSeq" id="WP_290363670.1">
    <property type="nucleotide sequence ID" value="NZ_JAUFQU010000001.1"/>
</dbReference>
<protein>
    <submittedName>
        <fullName evidence="2">Uncharacterized protein</fullName>
    </submittedName>
</protein>
<accession>A0ABT8CX23</accession>
<feature type="transmembrane region" description="Helical" evidence="1">
    <location>
        <begin position="83"/>
        <end position="103"/>
    </location>
</feature>
<name>A0ABT8CX23_9FLAO</name>
<gene>
    <name evidence="2" type="ORF">QW060_11290</name>
</gene>
<sequence length="132" mass="15689">MVRIMKRILTHILAFFFLLFFAGFRLLDISQNNDASYATAKIVKTHRHSVKAVEHKITKESHTEYAFPSIETDLNDFDFSDQVVLLATFTKLVVFAFIACYLLKRLNKRRFFYEAYIRIFSHKYLVLRTLRI</sequence>
<organism evidence="2 3">
    <name type="scientific">Paenimyroides ceti</name>
    <dbReference type="NCBI Taxonomy" id="395087"/>
    <lineage>
        <taxon>Bacteria</taxon>
        <taxon>Pseudomonadati</taxon>
        <taxon>Bacteroidota</taxon>
        <taxon>Flavobacteriia</taxon>
        <taxon>Flavobacteriales</taxon>
        <taxon>Flavobacteriaceae</taxon>
        <taxon>Paenimyroides</taxon>
    </lineage>
</organism>
<evidence type="ECO:0000256" key="1">
    <source>
        <dbReference type="SAM" id="Phobius"/>
    </source>
</evidence>
<keyword evidence="1" id="KW-0812">Transmembrane</keyword>